<sequence>MADLTKVRVWADALIRLHLNDTWSFAFDNAKTRAGLTNYTKRTITVSRYLASKWDDDDIHQTLLHEVAHAMVGPKAGHGPEWRRVARDIGYIGGRTHRGEIASETAKWIGVCPRWHEHFRFRKPTRIASCMHCAPGSRGFNPRYVIRWRARR</sequence>
<organism evidence="2 3">
    <name type="scientific">Candidatus Agrococcus pullicola</name>
    <dbReference type="NCBI Taxonomy" id="2838429"/>
    <lineage>
        <taxon>Bacteria</taxon>
        <taxon>Bacillati</taxon>
        <taxon>Actinomycetota</taxon>
        <taxon>Actinomycetes</taxon>
        <taxon>Micrococcales</taxon>
        <taxon>Microbacteriaceae</taxon>
        <taxon>Agrococcus</taxon>
    </lineage>
</organism>
<dbReference type="Pfam" id="PF10263">
    <property type="entry name" value="SprT-like"/>
    <property type="match status" value="1"/>
</dbReference>
<dbReference type="Proteomes" id="UP000824005">
    <property type="component" value="Unassembled WGS sequence"/>
</dbReference>
<evidence type="ECO:0000313" key="3">
    <source>
        <dbReference type="Proteomes" id="UP000824005"/>
    </source>
</evidence>
<dbReference type="SMART" id="SM00731">
    <property type="entry name" value="SprT"/>
    <property type="match status" value="1"/>
</dbReference>
<dbReference type="GO" id="GO:0006950">
    <property type="term" value="P:response to stress"/>
    <property type="evidence" value="ECO:0007669"/>
    <property type="project" value="UniProtKB-ARBA"/>
</dbReference>
<dbReference type="AlphaFoldDB" id="A0A9D1YTD2"/>
<protein>
    <submittedName>
        <fullName evidence="2">SprT-like domain-containing protein</fullName>
    </submittedName>
</protein>
<accession>A0A9D1YTD2</accession>
<evidence type="ECO:0000313" key="2">
    <source>
        <dbReference type="EMBL" id="HIY64752.1"/>
    </source>
</evidence>
<dbReference type="Gene3D" id="3.30.2010.10">
    <property type="entry name" value="Metalloproteases ('zincins'), catalytic domain"/>
    <property type="match status" value="1"/>
</dbReference>
<reference evidence="2" key="2">
    <citation type="submission" date="2021-04" db="EMBL/GenBank/DDBJ databases">
        <authorList>
            <person name="Gilroy R."/>
        </authorList>
    </citation>
    <scope>NUCLEOTIDE SEQUENCE</scope>
    <source>
        <strain evidence="2">ChiGjej1B1-98</strain>
    </source>
</reference>
<dbReference type="InterPro" id="IPR006640">
    <property type="entry name" value="SprT-like_domain"/>
</dbReference>
<feature type="domain" description="SprT-like" evidence="1">
    <location>
        <begin position="2"/>
        <end position="140"/>
    </location>
</feature>
<proteinExistence type="predicted"/>
<name>A0A9D1YTD2_9MICO</name>
<dbReference type="EMBL" id="DXDC01000012">
    <property type="protein sequence ID" value="HIY64752.1"/>
    <property type="molecule type" value="Genomic_DNA"/>
</dbReference>
<reference evidence="2" key="1">
    <citation type="journal article" date="2021" name="PeerJ">
        <title>Extensive microbial diversity within the chicken gut microbiome revealed by metagenomics and culture.</title>
        <authorList>
            <person name="Gilroy R."/>
            <person name="Ravi A."/>
            <person name="Getino M."/>
            <person name="Pursley I."/>
            <person name="Horton D.L."/>
            <person name="Alikhan N.F."/>
            <person name="Baker D."/>
            <person name="Gharbi K."/>
            <person name="Hall N."/>
            <person name="Watson M."/>
            <person name="Adriaenssens E.M."/>
            <person name="Foster-Nyarko E."/>
            <person name="Jarju S."/>
            <person name="Secka A."/>
            <person name="Antonio M."/>
            <person name="Oren A."/>
            <person name="Chaudhuri R.R."/>
            <person name="La Ragione R."/>
            <person name="Hildebrand F."/>
            <person name="Pallen M.J."/>
        </authorList>
    </citation>
    <scope>NUCLEOTIDE SEQUENCE</scope>
    <source>
        <strain evidence="2">ChiGjej1B1-98</strain>
    </source>
</reference>
<comment type="caution">
    <text evidence="2">The sequence shown here is derived from an EMBL/GenBank/DDBJ whole genome shotgun (WGS) entry which is preliminary data.</text>
</comment>
<evidence type="ECO:0000259" key="1">
    <source>
        <dbReference type="SMART" id="SM00731"/>
    </source>
</evidence>
<gene>
    <name evidence="2" type="ORF">H9830_00570</name>
</gene>